<dbReference type="EMBL" id="CAIIXF020000003">
    <property type="protein sequence ID" value="CAH1779425.1"/>
    <property type="molecule type" value="Genomic_DNA"/>
</dbReference>
<evidence type="ECO:0000313" key="2">
    <source>
        <dbReference type="Proteomes" id="UP000749559"/>
    </source>
</evidence>
<evidence type="ECO:0000313" key="1">
    <source>
        <dbReference type="EMBL" id="CAH1779425.1"/>
    </source>
</evidence>
<keyword evidence="2" id="KW-1185">Reference proteome</keyword>
<accession>A0A8J1TT34</accession>
<name>A0A8J1TT34_OWEFU</name>
<dbReference type="Pfam" id="PF09773">
    <property type="entry name" value="Meckelin"/>
    <property type="match status" value="1"/>
</dbReference>
<sequence>NNMAANFFKKYFFVYIFVSFGIFKGLFAANHIPYQTPTDCKKGATDDPHEYYDISQMKCESCSQEVAFQTASADGLKCVCQKGYYLTQDFGGKDIQCQACPPNTVTSANGWACVACGAGTLYDVTSEDCQPCVDTAVAVERLQDGTWNQNSQGNNARTCVACTANTKPSNGNSRCVRCNQVLSVLPSQSSCQCPDAQSTGGLCFKQEEDIIENAGGLYTVKYNDGTEISSDWFFQNIKAVVGMCGVPYSNLTACQALSNMCVLTMYTRVNIDTTRVDACNFYSTYSESVPLNMPWLYYLDSNTEITLDDTSISTVYEFNSQDSVSKLKIKAARYTVNGTFLGISDVTGGMLQLCKDSTEKMDAAYTFGTTYSQKCDIDIKTFWDSKDYETMIFYDLYLDYMKDGKRRLYAIPVLIQNYRDDNDNRPNLNNDGTKWQLMRRFFLVDNVSGRKQASEGAPSLRAERVRYAYNISLNIRLQEELGSGKIYPPLVMVHYEEAKLEDYDKGAKVEVKFNVEYEMDLTKYNTDVSIAMGVLSVFALLYSGFQAWGWGKRAGTLGIDFVTLVKFFLFSCANIGNVLFVVMFGASAWWLIFFKRQNIVYLVLPKPWQEQWFIVYLSIALVLKVIEMIHLVICQVTVDIFFMDWERPRGKIVTSTEPSKKDKEAPVSIWRTYFVANEWNELQTERKLNEIFQILCSVLFLNVIGFENFATRDPWSSITVSETAYVASHSRICRFAIAVTVYLVIALVQWIFYTAIYERFIEDKVRQYVDLCSMSNVSVFIMENSQFGYYIHGRSVHGRADTDMREMHEQLKREEEDLCGHRGLLPNTEQQTFQIAVPRRLRQQYDRVLLPLNQPQQQGPASRVEKGQGGVSIQGTQVEKFIEAYKIINRFFSAFVDHSLRDLDYVVRDKLLLESILNVEFQDSSEKGIFFNDGGHSFDSVLFYGREMTLVLFEVMVFCITDLASQNFVLAGIITYAVMEVLKMIRDSAGRKNLAKKTLVDERFLI</sequence>
<gene>
    <name evidence="1" type="ORF">OFUS_LOCUS6235</name>
</gene>
<dbReference type="OrthoDB" id="419138at2759"/>
<dbReference type="PANTHER" id="PTHR21274">
    <property type="entry name" value="MECKELIN"/>
    <property type="match status" value="1"/>
</dbReference>
<dbReference type="Proteomes" id="UP000749559">
    <property type="component" value="Unassembled WGS sequence"/>
</dbReference>
<dbReference type="InterPro" id="IPR019170">
    <property type="entry name" value="Meckelin"/>
</dbReference>
<dbReference type="AlphaFoldDB" id="A0A8J1TT34"/>
<feature type="non-terminal residue" evidence="1">
    <location>
        <position position="1"/>
    </location>
</feature>
<dbReference type="PANTHER" id="PTHR21274:SF0">
    <property type="entry name" value="MECKELIN"/>
    <property type="match status" value="1"/>
</dbReference>
<comment type="caution">
    <text evidence="1">The sequence shown here is derived from an EMBL/GenBank/DDBJ whole genome shotgun (WGS) entry which is preliminary data.</text>
</comment>
<reference evidence="1" key="1">
    <citation type="submission" date="2022-03" db="EMBL/GenBank/DDBJ databases">
        <authorList>
            <person name="Martin C."/>
        </authorList>
    </citation>
    <scope>NUCLEOTIDE SEQUENCE</scope>
</reference>
<proteinExistence type="predicted"/>
<organism evidence="1 2">
    <name type="scientific">Owenia fusiformis</name>
    <name type="common">Polychaete worm</name>
    <dbReference type="NCBI Taxonomy" id="6347"/>
    <lineage>
        <taxon>Eukaryota</taxon>
        <taxon>Metazoa</taxon>
        <taxon>Spiralia</taxon>
        <taxon>Lophotrochozoa</taxon>
        <taxon>Annelida</taxon>
        <taxon>Polychaeta</taxon>
        <taxon>Sedentaria</taxon>
        <taxon>Canalipalpata</taxon>
        <taxon>Sabellida</taxon>
        <taxon>Oweniida</taxon>
        <taxon>Oweniidae</taxon>
        <taxon>Owenia</taxon>
    </lineage>
</organism>
<dbReference type="GO" id="GO:0060271">
    <property type="term" value="P:cilium assembly"/>
    <property type="evidence" value="ECO:0007669"/>
    <property type="project" value="InterPro"/>
</dbReference>
<protein>
    <submittedName>
        <fullName evidence="1">Uncharacterized protein</fullName>
    </submittedName>
</protein>
<dbReference type="GO" id="GO:0036038">
    <property type="term" value="C:MKS complex"/>
    <property type="evidence" value="ECO:0007669"/>
    <property type="project" value="InterPro"/>
</dbReference>